<dbReference type="GO" id="GO:0005886">
    <property type="term" value="C:plasma membrane"/>
    <property type="evidence" value="ECO:0007669"/>
    <property type="project" value="UniProtKB-SubCell"/>
</dbReference>
<dbReference type="SUPFAM" id="SSF103473">
    <property type="entry name" value="MFS general substrate transporter"/>
    <property type="match status" value="1"/>
</dbReference>
<keyword evidence="4 6" id="KW-1133">Transmembrane helix</keyword>
<dbReference type="AlphaFoldDB" id="A0A6N4A7B9"/>
<evidence type="ECO:0000256" key="1">
    <source>
        <dbReference type="ARBA" id="ARBA00004651"/>
    </source>
</evidence>
<evidence type="ECO:0000256" key="5">
    <source>
        <dbReference type="ARBA" id="ARBA00023136"/>
    </source>
</evidence>
<feature type="transmembrane region" description="Helical" evidence="6">
    <location>
        <begin position="38"/>
        <end position="60"/>
    </location>
</feature>
<sequence length="221" mass="24458">MASLLIIGIKKDKIVVRKVSDSSLGFRFGLMYVWQHKLILSIGIISILPLIVTQMFNVSSPDYVSTVLKSNSVVYGLADMSYGAGGLLAGLITSWLILIFPNKKIIVNLFALASLVLFFLYIGRFVLLMYLCTFLLGFSNSALRVVINTVLMKEVDKNFMGRSTSIWNGIAQFIEIFISTVIGITNDHLGAAFGFLCMFAIMFVGVFWSLKAIKLETIDGL</sequence>
<evidence type="ECO:0000313" key="8">
    <source>
        <dbReference type="Proteomes" id="UP000181728"/>
    </source>
</evidence>
<dbReference type="Pfam" id="PF07690">
    <property type="entry name" value="MFS_1"/>
    <property type="match status" value="1"/>
</dbReference>
<dbReference type="InterPro" id="IPR036259">
    <property type="entry name" value="MFS_trans_sf"/>
</dbReference>
<comment type="subcellular location">
    <subcellularLocation>
        <location evidence="1">Cell membrane</location>
        <topology evidence="1">Multi-pass membrane protein</topology>
    </subcellularLocation>
</comment>
<reference evidence="7 8" key="1">
    <citation type="journal article" date="2016" name="BMC Genomics">
        <title>Consensus pan-genome assembly of the specialised wine bacterium Oenococcus oeni.</title>
        <authorList>
            <person name="Sternes P.R."/>
            <person name="Borneman A.R."/>
        </authorList>
    </citation>
    <scope>NUCLEOTIDE SEQUENCE [LARGE SCALE GENOMIC DNA]</scope>
    <source>
        <strain evidence="7 8">AWRIB661</strain>
    </source>
</reference>
<gene>
    <name evidence="7" type="ORF">ATX59_08825</name>
</gene>
<evidence type="ECO:0000313" key="7">
    <source>
        <dbReference type="EMBL" id="OIM20420.1"/>
    </source>
</evidence>
<feature type="transmembrane region" description="Helical" evidence="6">
    <location>
        <begin position="191"/>
        <end position="210"/>
    </location>
</feature>
<dbReference type="PANTHER" id="PTHR23513">
    <property type="entry name" value="INTEGRAL MEMBRANE EFFLUX PROTEIN-RELATED"/>
    <property type="match status" value="1"/>
</dbReference>
<feature type="transmembrane region" description="Helical" evidence="6">
    <location>
        <begin position="105"/>
        <end position="122"/>
    </location>
</feature>
<organism evidence="7 8">
    <name type="scientific">Oenococcus oeni</name>
    <name type="common">Leuconostoc oenos</name>
    <dbReference type="NCBI Taxonomy" id="1247"/>
    <lineage>
        <taxon>Bacteria</taxon>
        <taxon>Bacillati</taxon>
        <taxon>Bacillota</taxon>
        <taxon>Bacilli</taxon>
        <taxon>Lactobacillales</taxon>
        <taxon>Lactobacillaceae</taxon>
        <taxon>Oenococcus</taxon>
    </lineage>
</organism>
<dbReference type="Proteomes" id="UP000181728">
    <property type="component" value="Unassembled WGS sequence"/>
</dbReference>
<keyword evidence="5 6" id="KW-0472">Membrane</keyword>
<evidence type="ECO:0000256" key="3">
    <source>
        <dbReference type="ARBA" id="ARBA00022692"/>
    </source>
</evidence>
<keyword evidence="3 6" id="KW-0812">Transmembrane</keyword>
<name>A0A6N4A7B9_OENOE</name>
<evidence type="ECO:0000256" key="4">
    <source>
        <dbReference type="ARBA" id="ARBA00022989"/>
    </source>
</evidence>
<proteinExistence type="predicted"/>
<dbReference type="Gene3D" id="1.20.1250.20">
    <property type="entry name" value="MFS general substrate transporter like domains"/>
    <property type="match status" value="1"/>
</dbReference>
<feature type="transmembrane region" description="Helical" evidence="6">
    <location>
        <begin position="80"/>
        <end position="98"/>
    </location>
</feature>
<dbReference type="InterPro" id="IPR011701">
    <property type="entry name" value="MFS"/>
</dbReference>
<dbReference type="GO" id="GO:0022857">
    <property type="term" value="F:transmembrane transporter activity"/>
    <property type="evidence" value="ECO:0007669"/>
    <property type="project" value="InterPro"/>
</dbReference>
<evidence type="ECO:0000256" key="2">
    <source>
        <dbReference type="ARBA" id="ARBA00022475"/>
    </source>
</evidence>
<feature type="transmembrane region" description="Helical" evidence="6">
    <location>
        <begin position="128"/>
        <end position="146"/>
    </location>
</feature>
<keyword evidence="2" id="KW-1003">Cell membrane</keyword>
<dbReference type="RefSeq" id="WP_071420136.1">
    <property type="nucleotide sequence ID" value="NZ_MLLI01000195.1"/>
</dbReference>
<comment type="caution">
    <text evidence="7">The sequence shown here is derived from an EMBL/GenBank/DDBJ whole genome shotgun (WGS) entry which is preliminary data.</text>
</comment>
<dbReference type="PANTHER" id="PTHR23513:SF11">
    <property type="entry name" value="STAPHYLOFERRIN A TRANSPORTER"/>
    <property type="match status" value="1"/>
</dbReference>
<feature type="transmembrane region" description="Helical" evidence="6">
    <location>
        <begin position="166"/>
        <end position="185"/>
    </location>
</feature>
<dbReference type="EMBL" id="MLOK01000058">
    <property type="protein sequence ID" value="OIM20420.1"/>
    <property type="molecule type" value="Genomic_DNA"/>
</dbReference>
<accession>A0A6N4A7B9</accession>
<protein>
    <submittedName>
        <fullName evidence="7">MFS transporter</fullName>
    </submittedName>
</protein>
<evidence type="ECO:0000256" key="6">
    <source>
        <dbReference type="SAM" id="Phobius"/>
    </source>
</evidence>